<reference evidence="4" key="2">
    <citation type="submission" date="2013-12" db="EMBL/GenBank/DDBJ databases">
        <title>Evolution of pathogenesis and genome organization in the Tremellales.</title>
        <authorList>
            <person name="Cuomo C."/>
            <person name="Litvintseva A."/>
            <person name="Heitman J."/>
            <person name="Chen Y."/>
            <person name="Sun S."/>
            <person name="Springer D."/>
            <person name="Dromer F."/>
            <person name="Young S."/>
            <person name="Zeng Q."/>
            <person name="Chapman S."/>
            <person name="Gujja S."/>
            <person name="Saif S."/>
            <person name="Birren B."/>
        </authorList>
    </citation>
    <scope>NUCLEOTIDE SEQUENCE [LARGE SCALE GENOMIC DNA]</scope>
    <source>
        <strain evidence="4">CBS 10435</strain>
    </source>
</reference>
<feature type="compositionally biased region" description="Polar residues" evidence="1">
    <location>
        <begin position="464"/>
        <end position="479"/>
    </location>
</feature>
<protein>
    <submittedName>
        <fullName evidence="3">Uncharacterized protein</fullName>
    </submittedName>
</protein>
<dbReference type="OrthoDB" id="2576082at2759"/>
<feature type="region of interest" description="Disordered" evidence="1">
    <location>
        <begin position="849"/>
        <end position="879"/>
    </location>
</feature>
<proteinExistence type="predicted"/>
<feature type="compositionally biased region" description="Polar residues" evidence="1">
    <location>
        <begin position="342"/>
        <end position="352"/>
    </location>
</feature>
<dbReference type="AlphaFoldDB" id="A0A1B9ITE2"/>
<evidence type="ECO:0000256" key="1">
    <source>
        <dbReference type="SAM" id="MobiDB-lite"/>
    </source>
</evidence>
<gene>
    <name evidence="3" type="ORF">L486_03285</name>
</gene>
<keyword evidence="2" id="KW-0812">Transmembrane</keyword>
<feature type="compositionally biased region" description="Pro residues" evidence="1">
    <location>
        <begin position="420"/>
        <end position="431"/>
    </location>
</feature>
<feature type="region of interest" description="Disordered" evidence="1">
    <location>
        <begin position="804"/>
        <end position="824"/>
    </location>
</feature>
<reference evidence="3 4" key="1">
    <citation type="submission" date="2013-07" db="EMBL/GenBank/DDBJ databases">
        <title>The Genome Sequence of Kwoniella mangroviensis CBS10435.</title>
        <authorList>
            <consortium name="The Broad Institute Genome Sequencing Platform"/>
            <person name="Cuomo C."/>
            <person name="Litvintseva A."/>
            <person name="Chen Y."/>
            <person name="Heitman J."/>
            <person name="Sun S."/>
            <person name="Springer D."/>
            <person name="Dromer F."/>
            <person name="Young S.K."/>
            <person name="Zeng Q."/>
            <person name="Gargeya S."/>
            <person name="Fitzgerald M."/>
            <person name="Abouelleil A."/>
            <person name="Alvarado L."/>
            <person name="Berlin A.M."/>
            <person name="Chapman S.B."/>
            <person name="Dewar J."/>
            <person name="Goldberg J."/>
            <person name="Griggs A."/>
            <person name="Gujja S."/>
            <person name="Hansen M."/>
            <person name="Howarth C."/>
            <person name="Imamovic A."/>
            <person name="Larimer J."/>
            <person name="McCowan C."/>
            <person name="Murphy C."/>
            <person name="Pearson M."/>
            <person name="Priest M."/>
            <person name="Roberts A."/>
            <person name="Saif S."/>
            <person name="Shea T."/>
            <person name="Sykes S."/>
            <person name="Wortman J."/>
            <person name="Nusbaum C."/>
            <person name="Birren B."/>
        </authorList>
    </citation>
    <scope>NUCLEOTIDE SEQUENCE [LARGE SCALE GENOMIC DNA]</scope>
    <source>
        <strain evidence="3 4">CBS 10435</strain>
    </source>
</reference>
<feature type="region of interest" description="Disordered" evidence="1">
    <location>
        <begin position="339"/>
        <end position="479"/>
    </location>
</feature>
<organism evidence="3 4">
    <name type="scientific">Kwoniella mangroviensis CBS 10435</name>
    <dbReference type="NCBI Taxonomy" id="1331196"/>
    <lineage>
        <taxon>Eukaryota</taxon>
        <taxon>Fungi</taxon>
        <taxon>Dikarya</taxon>
        <taxon>Basidiomycota</taxon>
        <taxon>Agaricomycotina</taxon>
        <taxon>Tremellomycetes</taxon>
        <taxon>Tremellales</taxon>
        <taxon>Cryptococcaceae</taxon>
        <taxon>Kwoniella</taxon>
    </lineage>
</organism>
<dbReference type="Gene3D" id="2.60.120.260">
    <property type="entry name" value="Galactose-binding domain-like"/>
    <property type="match status" value="1"/>
</dbReference>
<accession>A0A1B9ITE2</accession>
<feature type="compositionally biased region" description="Low complexity" evidence="1">
    <location>
        <begin position="576"/>
        <end position="589"/>
    </location>
</feature>
<name>A0A1B9ITE2_9TREE</name>
<feature type="compositionally biased region" description="Polar residues" evidence="1">
    <location>
        <begin position="366"/>
        <end position="378"/>
    </location>
</feature>
<evidence type="ECO:0000256" key="2">
    <source>
        <dbReference type="SAM" id="Phobius"/>
    </source>
</evidence>
<feature type="compositionally biased region" description="Polar residues" evidence="1">
    <location>
        <begin position="441"/>
        <end position="456"/>
    </location>
</feature>
<evidence type="ECO:0000313" key="4">
    <source>
        <dbReference type="Proteomes" id="UP000092583"/>
    </source>
</evidence>
<dbReference type="STRING" id="1331196.A0A1B9ITE2"/>
<keyword evidence="2" id="KW-1133">Transmembrane helix</keyword>
<dbReference type="Proteomes" id="UP000092583">
    <property type="component" value="Unassembled WGS sequence"/>
</dbReference>
<feature type="region of interest" description="Disordered" evidence="1">
    <location>
        <begin position="575"/>
        <end position="597"/>
    </location>
</feature>
<keyword evidence="4" id="KW-1185">Reference proteome</keyword>
<feature type="transmembrane region" description="Helical" evidence="2">
    <location>
        <begin position="289"/>
        <end position="309"/>
    </location>
</feature>
<feature type="region of interest" description="Disordered" evidence="1">
    <location>
        <begin position="538"/>
        <end position="557"/>
    </location>
</feature>
<keyword evidence="2" id="KW-0472">Membrane</keyword>
<dbReference type="EMBL" id="KI669461">
    <property type="protein sequence ID" value="OCF58795.1"/>
    <property type="molecule type" value="Genomic_DNA"/>
</dbReference>
<evidence type="ECO:0000313" key="3">
    <source>
        <dbReference type="EMBL" id="OCF58795.1"/>
    </source>
</evidence>
<feature type="region of interest" description="Disordered" evidence="1">
    <location>
        <begin position="502"/>
        <end position="531"/>
    </location>
</feature>
<sequence length="879" mass="93376">MPSTPFFIPDTSPLFNYTPSNSWLGAYRPKGDGWDQTFHMTASGDAVVSINVTASSIRFQTSSSSSISTDNKDGDEECEAEYRINGTDWSDACRKDSDEYVKEGLPWGLHMIELKGKSGGGIEFMGLEGELPMYTPGSAINRTMDNTDSIFNYTNSDQWTLLSANDANAAYSNFTLKTMYEGEGLNAFYGSSLAGTTAQGAKVELTFQSEAIYVYGLSGPNSGTAQISLDGQIQQNINMKNAWETHGALLYVGGGFNPNETHTLSIVNNQQGEQFMLYCPFRKRKKNPGISGGVSALLILLGLCWLFIVRRNKRRTKATKLRQQNVQYAFANGIGKDGPLNSGKSFSTSTLNDWRRPPSSLLLSPNTPASGQSLNNTGEYIRGTGKPAGLDLSSTRSPNTGTPGINNLNNQGVQSHSQAVPPPFNSPPPDYPDYIPYQPPASESTGTGNVVSTSGKSAYRPVNPRSNTAPNLSSSASPQLAVINPSTPLTAGGWAQRANRAISPSGSLGNRKSPLIDRINPLGPARSKPEYDDIALDNYTPRHPSQNQRPITPPPIPAEYGDYTPTTAHTPYRKYTTSPSTMTHSPSSSIGVQRTATRSSIMSNIPRLTSVREAISSIYNRTNSTGPDSSLKLVTTTGGSEPGSMALTTSGLPTASSNSTPKTPKYIQQQSEEEALRRGLSVKSNKTTGTMKSWLSNLVFAPSTSSGVNVGNLPSLPSTPILPQAAARPDSGIFPLALNGSVHSIPLRSGSGNGTPVQMVPSTATRSFFGGVISSPSTSKTLNGSWGNSITPKSDGSSPFAYTTSTATMPGGKPIPSRSTTGSSSGGGYGYGYGYGYSNNGNGNSSGSGNEMFIELNPNSPIMGDSRPGSEWTNGPRLY</sequence>
<feature type="compositionally biased region" description="Polar residues" evidence="1">
    <location>
        <begin position="392"/>
        <end position="418"/>
    </location>
</feature>